<accession>A0ABV9AHC6</accession>
<evidence type="ECO:0000256" key="1">
    <source>
        <dbReference type="SAM" id="Phobius"/>
    </source>
</evidence>
<dbReference type="RefSeq" id="WP_381167777.1">
    <property type="nucleotide sequence ID" value="NZ_JBHSFK010000002.1"/>
</dbReference>
<comment type="caution">
    <text evidence="2">The sequence shown here is derived from an EMBL/GenBank/DDBJ whole genome shotgun (WGS) entry which is preliminary data.</text>
</comment>
<name>A0ABV9AHC6_9ACTN</name>
<dbReference type="Proteomes" id="UP001595839">
    <property type="component" value="Unassembled WGS sequence"/>
</dbReference>
<evidence type="ECO:0008006" key="4">
    <source>
        <dbReference type="Google" id="ProtNLM"/>
    </source>
</evidence>
<reference evidence="3" key="1">
    <citation type="journal article" date="2019" name="Int. J. Syst. Evol. Microbiol.">
        <title>The Global Catalogue of Microorganisms (GCM) 10K type strain sequencing project: providing services to taxonomists for standard genome sequencing and annotation.</title>
        <authorList>
            <consortium name="The Broad Institute Genomics Platform"/>
            <consortium name="The Broad Institute Genome Sequencing Center for Infectious Disease"/>
            <person name="Wu L."/>
            <person name="Ma J."/>
        </authorList>
    </citation>
    <scope>NUCLEOTIDE SEQUENCE [LARGE SCALE GENOMIC DNA]</scope>
    <source>
        <strain evidence="3">CGMCC 4.7177</strain>
    </source>
</reference>
<feature type="transmembrane region" description="Helical" evidence="1">
    <location>
        <begin position="391"/>
        <end position="414"/>
    </location>
</feature>
<evidence type="ECO:0000313" key="3">
    <source>
        <dbReference type="Proteomes" id="UP001595839"/>
    </source>
</evidence>
<keyword evidence="1" id="KW-0472">Membrane</keyword>
<protein>
    <recommendedName>
        <fullName evidence="4">Methyltransferase</fullName>
    </recommendedName>
</protein>
<keyword evidence="3" id="KW-1185">Reference proteome</keyword>
<dbReference type="SUPFAM" id="SSF53335">
    <property type="entry name" value="S-adenosyl-L-methionine-dependent methyltransferases"/>
    <property type="match status" value="1"/>
</dbReference>
<dbReference type="Gene3D" id="3.40.50.150">
    <property type="entry name" value="Vaccinia Virus protein VP39"/>
    <property type="match status" value="1"/>
</dbReference>
<dbReference type="EMBL" id="JBHSFK010000002">
    <property type="protein sequence ID" value="MFC4498459.1"/>
    <property type="molecule type" value="Genomic_DNA"/>
</dbReference>
<proteinExistence type="predicted"/>
<keyword evidence="1" id="KW-1133">Transmembrane helix</keyword>
<sequence>MDKEWCEECCGSCECWSPESVEHPPEGLELEGEALVAYLDTLTEEQRREIAGPWPVRWLYPWREGEPERGINVCGGCGGGCVGLRLVLGIELDLICIDSSKDATATAQAAGCNAIRMDVRDLDPRHPALRGTRRAVFTMPCPDWSVAGKRLGLQPENIEILVDAIADVAEAYGNVWRAGGHHGDVSTAEFGKPYDDVTVAEMWSWVGELTREKRTAGLMLAPVLVGMGLLAAGAPLESVIIEQAWTLPEAVKAAIGIEYIVAGWNGVLWDILDAGEFGSPSTRRRAIMAASREHPLTAITAPGITTWASDAIGWDPETWINTRGVRKTSGGNEFKLGRTMPGVTSKIRGWYDADDPDHRFTIAEVCLLVALPADHPVVGSRSSQCQQLGDIFSPLVLAAVWGTLLGINWLPYLLRYLAERYPQIHGQDAYADAA</sequence>
<organism evidence="2 3">
    <name type="scientific">Streptomyces vulcanius</name>
    <dbReference type="NCBI Taxonomy" id="1441876"/>
    <lineage>
        <taxon>Bacteria</taxon>
        <taxon>Bacillati</taxon>
        <taxon>Actinomycetota</taxon>
        <taxon>Actinomycetes</taxon>
        <taxon>Kitasatosporales</taxon>
        <taxon>Streptomycetaceae</taxon>
        <taxon>Streptomyces</taxon>
    </lineage>
</organism>
<gene>
    <name evidence="2" type="ORF">ACFPIH_02800</name>
</gene>
<dbReference type="InterPro" id="IPR029063">
    <property type="entry name" value="SAM-dependent_MTases_sf"/>
</dbReference>
<keyword evidence="1" id="KW-0812">Transmembrane</keyword>
<evidence type="ECO:0000313" key="2">
    <source>
        <dbReference type="EMBL" id="MFC4498459.1"/>
    </source>
</evidence>